<dbReference type="PATRIC" id="fig|389348.3.peg.481"/>
<accession>A0A0U5EQ27</accession>
<proteinExistence type="predicted"/>
<sequence length="1700" mass="192561">MVKKVCLISFIVVCFGIGLFYQTIQLTAIKWVVQTYSQHHFGQPLDFKHAYLQHNRLIIQSPELGKDEFKAHELAIGCTLDIWNRQVGLFIALDKPWFRLKESTPKELDKWQSLTDHKKAWVDVHPTISVKEGELVWNLEDQLRTLRFDLSLNDRDGGYIKAYLDGDQSQNYLIVEASSAPETMLVHCECKDVDCAALLALSKIWMREWDAWHLTSGVLNGEVDAIFGSHARPYLKGELLVDQLAFSQEKAQITGKIEQARLHLEKNNRPGEEASSLTTVGYLDLLKPASLAYQLMDEEGWRVDQLQGRIGIDSFKKARIALEADGYYHHHHSHFNLKGEANLNARHNLNLDLDLLCSSSDQPGGHIQLFLHQTTEGPQIKVQLNKLSYIECGFLQRVLAVYWPQLKDVHLQQGVFEASFIANLTRQGLETIRFKRMQVDDLKFKLCPLNTHCSLKQARGYGSVNLRAPDIWHSTNMELHIDDGHVQLSGLDPRLPLTAIQTHLKIEQGTIPHALVAMQFAGLKGAMDIEWGEGKEIITVKLNGEAQNLAEFLPNRLQEGLQNHFNRDQLTILANIKRHAGHIELIGAMNVMQGKSEHGHLIHFGGELKKIAGDAEKIFAPVGWFYAKDLPLEKFVSPFIFRKGVLQMRGKAEVKGSLDDNILTVKYDADQLSIENEDLLIEAKQLRSTVPGQLLGLHQFDFKTCTHQGALPIQQASYLEKNSGLYFGDIQGKVLFRDQTIHISSMEAYCHDVYFAGCLDLDYSDPAPGVFNLKIKSPTFAGKVSQIQYLLSHFDTPSIFKNLQLEGELNARGQGITLAFDFLPGDYRLQADFKGVLQEGFLPVESSDMSLKGLYLDIDYHHDDKCLALSDIQGVLLVGKPRRVQEYAFTGRHLCLIGIDNPTFDADVSVKDGDDELMRLVAITKEVGNGDRAVLIDSSLSHLSHIYPKVFNCQIGPDGGLQAFDFESRFELGAVAKDVCRFKESGLLFLSHSMIGRLDSLGSMEGAVELALHYDPVEKCSEYQLESQNLRFSSGPLHTGLLKGKKRDKRWMIEHVQWDQFNSFADLHQMPDKWKINFLGLNDGESLVVGLEGDFEPESGEIDIKINLCEINLERLEKWSFFKEAATHWNPRGTMQIKGAIQLAPASETSDFRMQGLLTAQTEDLSLRNFPIDMAPLSLRIQSDQEVRIEGLNLQINRQSGQWAELVFHHLTYNRKLKQLSCPKLDFSLPANHLSELAFALNQYFPDFVDEEGSDVLRHAKQEGQLNGSLEFTKDHVRQSMTLALSDGTYFFKKRPYDLHHFSATIADKKLSFSAMTRQERFSFQIKGVAAWPLLNEGEYYFLGGSLPAKPPLIIKWQRHPEKGYYIYQAKGYFCGLDFDLEQAADGEAVKDWSRLQGIVGVDFNLLCPLVPDSVVSSIQKLKLGSNYQLKGYYWMNPDIGPSLLETLFFQGTLSCQEAALKGYIVNYFEANLNYQPKRLDIARLTIQDPAGSLEGLQLIAVENEEKDWLLFMPSLTIRNFKPSLLREDVQSPSLPSKFKTLIVRRFDLEDFYGNLSDLQSWRADGRLHFLNSSRKNTVHPLLAIPGEIILRLGLDPQVLNPVNGTIYFNMQGDRFYLTRFKDVYSEGRGSKFYLARSETPSWVDMDGQMSVQIRMKQYNLIFKIAELFTVSIQGSLKKPTYALQKQTKASRKGAAALLH</sequence>
<dbReference type="EMBL" id="LN879502">
    <property type="protein sequence ID" value="CUI16065.1"/>
    <property type="molecule type" value="Genomic_DNA"/>
</dbReference>
<organism evidence="1 2">
    <name type="scientific">Candidatus Protochlamydia naegleriophila</name>
    <dbReference type="NCBI Taxonomy" id="389348"/>
    <lineage>
        <taxon>Bacteria</taxon>
        <taxon>Pseudomonadati</taxon>
        <taxon>Chlamydiota</taxon>
        <taxon>Chlamydiia</taxon>
        <taxon>Parachlamydiales</taxon>
        <taxon>Parachlamydiaceae</taxon>
        <taxon>Candidatus Protochlamydia</taxon>
    </lineage>
</organism>
<dbReference type="STRING" id="389348.PNK_0434"/>
<keyword evidence="2" id="KW-1185">Reference proteome</keyword>
<reference evidence="2" key="1">
    <citation type="submission" date="2015-09" db="EMBL/GenBank/DDBJ databases">
        <authorList>
            <person name="Bertelli C."/>
        </authorList>
    </citation>
    <scope>NUCLEOTIDE SEQUENCE [LARGE SCALE GENOMIC DNA]</scope>
    <source>
        <strain evidence="2">KNic</strain>
    </source>
</reference>
<dbReference type="KEGG" id="pnl:PNK_0434"/>
<name>A0A0U5EQ27_9BACT</name>
<evidence type="ECO:0000313" key="2">
    <source>
        <dbReference type="Proteomes" id="UP000069902"/>
    </source>
</evidence>
<dbReference type="RefSeq" id="WP_059060012.1">
    <property type="nucleotide sequence ID" value="NZ_LN879502.1"/>
</dbReference>
<protein>
    <submittedName>
        <fullName evidence="1">Putative membrane protein</fullName>
    </submittedName>
</protein>
<dbReference type="Proteomes" id="UP000069902">
    <property type="component" value="Chromosome cPNK"/>
</dbReference>
<gene>
    <name evidence="1" type="primary">pmpD</name>
    <name evidence="1" type="ORF">PNK_0434</name>
</gene>
<evidence type="ECO:0000313" key="1">
    <source>
        <dbReference type="EMBL" id="CUI16065.1"/>
    </source>
</evidence>
<dbReference type="InParanoid" id="A0A0U5EQ27"/>